<name>A0A7R9QP95_9ACAR</name>
<gene>
    <name evidence="1" type="ORF">ONB1V03_LOCUS8376</name>
</gene>
<keyword evidence="2" id="KW-1185">Reference proteome</keyword>
<accession>A0A7R9QP95</accession>
<organism evidence="1">
    <name type="scientific">Oppiella nova</name>
    <dbReference type="NCBI Taxonomy" id="334625"/>
    <lineage>
        <taxon>Eukaryota</taxon>
        <taxon>Metazoa</taxon>
        <taxon>Ecdysozoa</taxon>
        <taxon>Arthropoda</taxon>
        <taxon>Chelicerata</taxon>
        <taxon>Arachnida</taxon>
        <taxon>Acari</taxon>
        <taxon>Acariformes</taxon>
        <taxon>Sarcoptiformes</taxon>
        <taxon>Oribatida</taxon>
        <taxon>Brachypylina</taxon>
        <taxon>Oppioidea</taxon>
        <taxon>Oppiidae</taxon>
        <taxon>Oppiella</taxon>
    </lineage>
</organism>
<dbReference type="EMBL" id="CAJPVJ010004758">
    <property type="protein sequence ID" value="CAG2168892.1"/>
    <property type="molecule type" value="Genomic_DNA"/>
</dbReference>
<dbReference type="AlphaFoldDB" id="A0A7R9QP95"/>
<sequence>MCYVDITLSSTTLWRTVPFPVDWRKILQSGRGEGQRCLTLRGVPPTSQCAPGLICGTSGTSREVSSSGGTLMECHWRAIKYLSNCHSADISLRVESRVSVRKSPLIR</sequence>
<dbReference type="EMBL" id="OC919583">
    <property type="protein sequence ID" value="CAD7651589.1"/>
    <property type="molecule type" value="Genomic_DNA"/>
</dbReference>
<proteinExistence type="predicted"/>
<evidence type="ECO:0000313" key="1">
    <source>
        <dbReference type="EMBL" id="CAD7651589.1"/>
    </source>
</evidence>
<evidence type="ECO:0000313" key="2">
    <source>
        <dbReference type="Proteomes" id="UP000728032"/>
    </source>
</evidence>
<dbReference type="Proteomes" id="UP000728032">
    <property type="component" value="Unassembled WGS sequence"/>
</dbReference>
<protein>
    <submittedName>
        <fullName evidence="1">Uncharacterized protein</fullName>
    </submittedName>
</protein>
<reference evidence="1" key="1">
    <citation type="submission" date="2020-11" db="EMBL/GenBank/DDBJ databases">
        <authorList>
            <person name="Tran Van P."/>
        </authorList>
    </citation>
    <scope>NUCLEOTIDE SEQUENCE</scope>
</reference>